<evidence type="ECO:0000256" key="3">
    <source>
        <dbReference type="ARBA" id="ARBA00022989"/>
    </source>
</evidence>
<evidence type="ECO:0000313" key="8">
    <source>
        <dbReference type="Proteomes" id="UP000694846"/>
    </source>
</evidence>
<accession>A0A8B8GPI8</accession>
<sequence>MAVVDQDVQNKSESIMDSPESIIETKFEYDQTMSTTKAVFILVAIFISSLLILGYLYYSFPHMTEEEKQYIKLPFNIKDAQNLGKVLEHYKDTYYTQVFMSIFFCYIFLQTFAIPGSISLSILCGFLYPFLLALTIICLCSAMGASFCYLLSMTIGRRLAYRYFPDRIKSYAKLVKKHNDNMFSYIMFLRITPFLPNWFINVCAPLVDVPIIPFWLGTFFGVAVPSVLAVQAGQTLHELTSTTSSWSWSSVLLLATFASLSLLPVLFKAKLRDKFD</sequence>
<keyword evidence="8" id="KW-1185">Reference proteome</keyword>
<dbReference type="RefSeq" id="XP_025424227.1">
    <property type="nucleotide sequence ID" value="XM_025568442.1"/>
</dbReference>
<evidence type="ECO:0000256" key="5">
    <source>
        <dbReference type="ARBA" id="ARBA00025797"/>
    </source>
</evidence>
<dbReference type="GO" id="GO:0005789">
    <property type="term" value="C:endoplasmic reticulum membrane"/>
    <property type="evidence" value="ECO:0007669"/>
    <property type="project" value="TreeGrafter"/>
</dbReference>
<feature type="transmembrane region" description="Helical" evidence="6">
    <location>
        <begin position="182"/>
        <end position="200"/>
    </location>
</feature>
<feature type="transmembrane region" description="Helical" evidence="6">
    <location>
        <begin position="245"/>
        <end position="267"/>
    </location>
</feature>
<evidence type="ECO:0000256" key="6">
    <source>
        <dbReference type="SAM" id="Phobius"/>
    </source>
</evidence>
<protein>
    <submittedName>
        <fullName evidence="9">Transmembrane protein 41B-like</fullName>
    </submittedName>
</protein>
<comment type="similarity">
    <text evidence="5">Belongs to the TMEM41 family.</text>
</comment>
<dbReference type="InterPro" id="IPR032816">
    <property type="entry name" value="VTT_dom"/>
</dbReference>
<dbReference type="OrthoDB" id="3364966at2759"/>
<reference evidence="9" key="1">
    <citation type="submission" date="2025-08" db="UniProtKB">
        <authorList>
            <consortium name="RefSeq"/>
        </authorList>
    </citation>
    <scope>IDENTIFICATION</scope>
    <source>
        <tissue evidence="9">Whole body</tissue>
    </source>
</reference>
<dbReference type="InterPro" id="IPR045014">
    <property type="entry name" value="TM41A/B"/>
</dbReference>
<gene>
    <name evidence="9" type="primary">LOC112693398</name>
</gene>
<comment type="subcellular location">
    <subcellularLocation>
        <location evidence="1">Membrane</location>
        <topology evidence="1">Multi-pass membrane protein</topology>
    </subcellularLocation>
</comment>
<keyword evidence="3 6" id="KW-1133">Transmembrane helix</keyword>
<evidence type="ECO:0000259" key="7">
    <source>
        <dbReference type="Pfam" id="PF09335"/>
    </source>
</evidence>
<feature type="transmembrane region" description="Helical" evidence="6">
    <location>
        <begin position="126"/>
        <end position="152"/>
    </location>
</feature>
<feature type="transmembrane region" description="Helical" evidence="6">
    <location>
        <begin position="212"/>
        <end position="233"/>
    </location>
</feature>
<organism evidence="8 9">
    <name type="scientific">Sipha flava</name>
    <name type="common">yellow sugarcane aphid</name>
    <dbReference type="NCBI Taxonomy" id="143950"/>
    <lineage>
        <taxon>Eukaryota</taxon>
        <taxon>Metazoa</taxon>
        <taxon>Ecdysozoa</taxon>
        <taxon>Arthropoda</taxon>
        <taxon>Hexapoda</taxon>
        <taxon>Insecta</taxon>
        <taxon>Pterygota</taxon>
        <taxon>Neoptera</taxon>
        <taxon>Paraneoptera</taxon>
        <taxon>Hemiptera</taxon>
        <taxon>Sternorrhyncha</taxon>
        <taxon>Aphidomorpha</taxon>
        <taxon>Aphidoidea</taxon>
        <taxon>Aphididae</taxon>
        <taxon>Sipha</taxon>
    </lineage>
</organism>
<feature type="domain" description="VTT" evidence="7">
    <location>
        <begin position="114"/>
        <end position="234"/>
    </location>
</feature>
<dbReference type="PANTHER" id="PTHR43220:SF18">
    <property type="entry name" value="TRANSMEMBRANE PROTEIN 41B"/>
    <property type="match status" value="1"/>
</dbReference>
<evidence type="ECO:0000313" key="9">
    <source>
        <dbReference type="RefSeq" id="XP_025424227.1"/>
    </source>
</evidence>
<feature type="transmembrane region" description="Helical" evidence="6">
    <location>
        <begin position="38"/>
        <end position="58"/>
    </location>
</feature>
<dbReference type="GO" id="GO:0000045">
    <property type="term" value="P:autophagosome assembly"/>
    <property type="evidence" value="ECO:0007669"/>
    <property type="project" value="TreeGrafter"/>
</dbReference>
<proteinExistence type="inferred from homology"/>
<feature type="transmembrane region" description="Helical" evidence="6">
    <location>
        <begin position="94"/>
        <end position="114"/>
    </location>
</feature>
<dbReference type="GeneID" id="112693398"/>
<evidence type="ECO:0000256" key="1">
    <source>
        <dbReference type="ARBA" id="ARBA00004141"/>
    </source>
</evidence>
<dbReference type="Proteomes" id="UP000694846">
    <property type="component" value="Unplaced"/>
</dbReference>
<keyword evidence="4 6" id="KW-0472">Membrane</keyword>
<evidence type="ECO:0000256" key="4">
    <source>
        <dbReference type="ARBA" id="ARBA00023136"/>
    </source>
</evidence>
<dbReference type="PANTHER" id="PTHR43220">
    <property type="match status" value="1"/>
</dbReference>
<evidence type="ECO:0000256" key="2">
    <source>
        <dbReference type="ARBA" id="ARBA00022692"/>
    </source>
</evidence>
<dbReference type="Pfam" id="PF09335">
    <property type="entry name" value="VTT_dom"/>
    <property type="match status" value="1"/>
</dbReference>
<name>A0A8B8GPI8_9HEMI</name>
<keyword evidence="2 6" id="KW-0812">Transmembrane</keyword>
<dbReference type="AlphaFoldDB" id="A0A8B8GPI8"/>